<feature type="region of interest" description="Disordered" evidence="6">
    <location>
        <begin position="1"/>
        <end position="99"/>
    </location>
</feature>
<dbReference type="Proteomes" id="UP001153709">
    <property type="component" value="Chromosome 3"/>
</dbReference>
<evidence type="ECO:0000313" key="9">
    <source>
        <dbReference type="Proteomes" id="UP001153709"/>
    </source>
</evidence>
<sequence>MSVSRGRYMVQLTQKENKDEEPTIDGDNLLQDSGDFSEDTDDSIADANYVPSSSDTEDENAPLEDVVSNQSTSTGRRPKGRKRKYNNQTRDSRKKFKNTNKPYVNYRGIHVNSKEFENYVCKCKNRCSEMVSVEEREKLFKKYWELGSYDSQTTYLGTLISEEPVKRHYGVSSGDRAKQFTRVYKISSIKVCRDMFVKTLQISTKRVNTALVKIKSDSIVDKRGAYGGYNKLSSTRFNEVIDHIKRLPKYKSHYRREEMQDAEYLESHITIEKMHSLYSEEVENPVSYQKYKKIFIQILIYGPNKYYNKNNFKIVAIGHRPLLHLPDEIHINPTALKVTSEKSILLHNYGKIKAFYVTSISEPFTVVPAKGCLEPNEVVELDIQCTPTTNTNFIRNDLIIHCDDLEVKVPVTCMLQPAEWKKYATDLQEIEQRQRFVGYVKHIVDMEKRKSNKLEYMDTIDHEGHNICTRKFENNLEEEIEFLYKSEVFSILPMTGKLFPHQSMDFMVIFFPTANEVYLSTAYLDITGRSERLAVNLSGIGKGPSVIFNVTKLDIGSIFLEVTHEYQVVVKNDGNVQTMEIQLFNDSQVPIDYNISISNRACNTDNTCEFDIEPRSGIVEAYGVKTVKIKLTANLLDEIGERMIVMMYGSEMYQLAVPMKYKCGVPEVTTDPSEILINFCFINYEYTRVIKFINDTNLCGHLFYTPLSDPLGMKVSLDKTDFMICPGDIVELTLTICTYVPGLHEYPLMFTMSGEDKPKMMCKIKCNGQGPVVSYIPDELNFGNVTLLTTKIKKLRLLNDSPIPAVIKIKILLLNIEHGEQLSVNIFAEGVGYSILCEPILQPEYSFGAQLTHRVAKILINLTNLGRKYYRLFWTQKPLVKTFKELEDLEKLM</sequence>
<reference evidence="8" key="1">
    <citation type="submission" date="2022-01" db="EMBL/GenBank/DDBJ databases">
        <authorList>
            <person name="King R."/>
        </authorList>
    </citation>
    <scope>NUCLEOTIDE SEQUENCE</scope>
</reference>
<evidence type="ECO:0000256" key="2">
    <source>
        <dbReference type="ARBA" id="ARBA00004496"/>
    </source>
</evidence>
<dbReference type="GO" id="GO:0003341">
    <property type="term" value="P:cilium movement"/>
    <property type="evidence" value="ECO:0007669"/>
    <property type="project" value="TreeGrafter"/>
</dbReference>
<evidence type="ECO:0000256" key="4">
    <source>
        <dbReference type="ARBA" id="ARBA00023069"/>
    </source>
</evidence>
<dbReference type="InterPro" id="IPR053879">
    <property type="entry name" value="HYDIN_VesB_CFA65-like_Ig"/>
</dbReference>
<dbReference type="InterPro" id="IPR033305">
    <property type="entry name" value="Hydin-like"/>
</dbReference>
<feature type="domain" description="HYDIN/VesB/CFA65-like Ig-like" evidence="7">
    <location>
        <begin position="321"/>
        <end position="405"/>
    </location>
</feature>
<accession>A0A9N9X847</accession>
<dbReference type="InterPro" id="IPR013783">
    <property type="entry name" value="Ig-like_fold"/>
</dbReference>
<dbReference type="EMBL" id="OU898278">
    <property type="protein sequence ID" value="CAG9831150.1"/>
    <property type="molecule type" value="Genomic_DNA"/>
</dbReference>
<dbReference type="GO" id="GO:0005930">
    <property type="term" value="C:axoneme"/>
    <property type="evidence" value="ECO:0007669"/>
    <property type="project" value="TreeGrafter"/>
</dbReference>
<gene>
    <name evidence="8" type="ORF">DIABBA_LOCUS4775</name>
</gene>
<dbReference type="Gene3D" id="2.60.40.10">
    <property type="entry name" value="Immunoglobulins"/>
    <property type="match status" value="4"/>
</dbReference>
<evidence type="ECO:0000256" key="6">
    <source>
        <dbReference type="SAM" id="MobiDB-lite"/>
    </source>
</evidence>
<dbReference type="AlphaFoldDB" id="A0A9N9X847"/>
<keyword evidence="9" id="KW-1185">Reference proteome</keyword>
<evidence type="ECO:0000313" key="8">
    <source>
        <dbReference type="EMBL" id="CAG9831150.1"/>
    </source>
</evidence>
<evidence type="ECO:0000259" key="7">
    <source>
        <dbReference type="Pfam" id="PF22544"/>
    </source>
</evidence>
<comment type="subcellular location">
    <subcellularLocation>
        <location evidence="1">Cell projection</location>
        <location evidence="1">Cilium</location>
    </subcellularLocation>
    <subcellularLocation>
        <location evidence="2">Cytoplasm</location>
    </subcellularLocation>
</comment>
<evidence type="ECO:0000256" key="5">
    <source>
        <dbReference type="ARBA" id="ARBA00023273"/>
    </source>
</evidence>
<name>A0A9N9X847_DIABA</name>
<evidence type="ECO:0000256" key="1">
    <source>
        <dbReference type="ARBA" id="ARBA00004138"/>
    </source>
</evidence>
<keyword evidence="5" id="KW-0966">Cell projection</keyword>
<dbReference type="GO" id="GO:1904158">
    <property type="term" value="P:axonemal central apparatus assembly"/>
    <property type="evidence" value="ECO:0007669"/>
    <property type="project" value="TreeGrafter"/>
</dbReference>
<keyword evidence="4" id="KW-0969">Cilium</keyword>
<dbReference type="PANTHER" id="PTHR23053:SF0">
    <property type="entry name" value="HYDROCEPHALUS-INDUCING PROTEIN HOMOLOG"/>
    <property type="match status" value="1"/>
</dbReference>
<evidence type="ECO:0000256" key="3">
    <source>
        <dbReference type="ARBA" id="ARBA00022490"/>
    </source>
</evidence>
<organism evidence="8 9">
    <name type="scientific">Diabrotica balteata</name>
    <name type="common">Banded cucumber beetle</name>
    <dbReference type="NCBI Taxonomy" id="107213"/>
    <lineage>
        <taxon>Eukaryota</taxon>
        <taxon>Metazoa</taxon>
        <taxon>Ecdysozoa</taxon>
        <taxon>Arthropoda</taxon>
        <taxon>Hexapoda</taxon>
        <taxon>Insecta</taxon>
        <taxon>Pterygota</taxon>
        <taxon>Neoptera</taxon>
        <taxon>Endopterygota</taxon>
        <taxon>Coleoptera</taxon>
        <taxon>Polyphaga</taxon>
        <taxon>Cucujiformia</taxon>
        <taxon>Chrysomeloidea</taxon>
        <taxon>Chrysomelidae</taxon>
        <taxon>Galerucinae</taxon>
        <taxon>Diabroticina</taxon>
        <taxon>Diabroticites</taxon>
        <taxon>Diabrotica</taxon>
    </lineage>
</organism>
<dbReference type="PANTHER" id="PTHR23053">
    <property type="entry name" value="DLEC1 DELETED IN LUNG AND ESOPHAGEAL CANCER 1"/>
    <property type="match status" value="1"/>
</dbReference>
<feature type="compositionally biased region" description="Basic residues" evidence="6">
    <location>
        <begin position="76"/>
        <end position="85"/>
    </location>
</feature>
<protein>
    <recommendedName>
        <fullName evidence="7">HYDIN/VesB/CFA65-like Ig-like domain-containing protein</fullName>
    </recommendedName>
</protein>
<proteinExistence type="predicted"/>
<feature type="compositionally biased region" description="Acidic residues" evidence="6">
    <location>
        <begin position="35"/>
        <end position="44"/>
    </location>
</feature>
<dbReference type="Pfam" id="PF22544">
    <property type="entry name" value="HYDIN_VesB_CFA65-like_Ig"/>
    <property type="match status" value="1"/>
</dbReference>
<keyword evidence="3" id="KW-0963">Cytoplasm</keyword>